<dbReference type="RefSeq" id="WP_136407895.1">
    <property type="nucleotide sequence ID" value="NZ_SSWX01000034.1"/>
</dbReference>
<evidence type="ECO:0000256" key="2">
    <source>
        <dbReference type="ARBA" id="ARBA00022827"/>
    </source>
</evidence>
<dbReference type="OrthoDB" id="9811557at2"/>
<dbReference type="SUPFAM" id="SSF56176">
    <property type="entry name" value="FAD-binding/transporter-associated domain-like"/>
    <property type="match status" value="1"/>
</dbReference>
<dbReference type="PROSITE" id="PS51387">
    <property type="entry name" value="FAD_PCMH"/>
    <property type="match status" value="1"/>
</dbReference>
<evidence type="ECO:0000313" key="5">
    <source>
        <dbReference type="Proteomes" id="UP000306236"/>
    </source>
</evidence>
<dbReference type="PANTHER" id="PTHR11748:SF103">
    <property type="entry name" value="GLYCOLATE OXIDASE SUBUNIT GLCE"/>
    <property type="match status" value="1"/>
</dbReference>
<reference evidence="4 5" key="1">
    <citation type="submission" date="2019-04" db="EMBL/GenBank/DDBJ databases">
        <title>Lampropedia sp YIM MLB12 draf genome.</title>
        <authorList>
            <person name="Wang Y.-X."/>
        </authorList>
    </citation>
    <scope>NUCLEOTIDE SEQUENCE [LARGE SCALE GENOMIC DNA]</scope>
    <source>
        <strain evidence="4 5">YIM MLB12</strain>
    </source>
</reference>
<dbReference type="GO" id="GO:0071949">
    <property type="term" value="F:FAD binding"/>
    <property type="evidence" value="ECO:0007669"/>
    <property type="project" value="InterPro"/>
</dbReference>
<dbReference type="InterPro" id="IPR016169">
    <property type="entry name" value="FAD-bd_PCMH_sub2"/>
</dbReference>
<dbReference type="AlphaFoldDB" id="A0A4S5BF03"/>
<sequence>MLLNELFDPNAGQDQSAALLAQVQEAIAQRQPLRIAGSGSKDFYGRPLDTSLPSLDVTGHCGIVSYDPTELIITARAGTTLAELNATLERGGQMLACEAPAFGPGATVGGMVATGLSGPRRPWAGAVRDFVLGTRMISGLGTQLRFGGEVMKNVAGYDISRLLTGSLGCLGVVTEASFKVLPKPRCSISVRQEMPLAKALSHLREWGQQPLPISAASHDGQALTLRFEGNEGSVRAAHERIGGQEIDAAYWLALREHQLPFFSTAQDPRPLWRLSLPAWAPPLQLDGDQLIDWGGAQRWLRSDAPAEHIRQAAEQAGGHASCFTPGVTDSPLHPLAPTVLRLHRNLKARIDPHGIFNPGRMFAGL</sequence>
<dbReference type="GO" id="GO:0019154">
    <property type="term" value="F:glycolate dehydrogenase activity"/>
    <property type="evidence" value="ECO:0007669"/>
    <property type="project" value="UniProtKB-EC"/>
</dbReference>
<accession>A0A4S5BF03</accession>
<dbReference type="InterPro" id="IPR016166">
    <property type="entry name" value="FAD-bd_PCMH"/>
</dbReference>
<dbReference type="InterPro" id="IPR006094">
    <property type="entry name" value="Oxid_FAD_bind_N"/>
</dbReference>
<name>A0A4S5BF03_9BURK</name>
<evidence type="ECO:0000313" key="4">
    <source>
        <dbReference type="EMBL" id="THJ30790.1"/>
    </source>
</evidence>
<dbReference type="NCBIfam" id="NF008439">
    <property type="entry name" value="PRK11282.1"/>
    <property type="match status" value="1"/>
</dbReference>
<dbReference type="Pfam" id="PF01565">
    <property type="entry name" value="FAD_binding_4"/>
    <property type="match status" value="1"/>
</dbReference>
<keyword evidence="5" id="KW-1185">Reference proteome</keyword>
<dbReference type="PANTHER" id="PTHR11748">
    <property type="entry name" value="D-LACTATE DEHYDROGENASE"/>
    <property type="match status" value="1"/>
</dbReference>
<keyword evidence="2" id="KW-0274">FAD</keyword>
<protein>
    <submittedName>
        <fullName evidence="4">Glycolate oxidase subunit GlcE</fullName>
        <ecNumber evidence="4">1.1.99.14</ecNumber>
    </submittedName>
</protein>
<dbReference type="Gene3D" id="3.30.465.10">
    <property type="match status" value="1"/>
</dbReference>
<evidence type="ECO:0000259" key="3">
    <source>
        <dbReference type="PROSITE" id="PS51387"/>
    </source>
</evidence>
<dbReference type="InterPro" id="IPR036318">
    <property type="entry name" value="FAD-bd_PCMH-like_sf"/>
</dbReference>
<dbReference type="EMBL" id="SSWX01000034">
    <property type="protein sequence ID" value="THJ30790.1"/>
    <property type="molecule type" value="Genomic_DNA"/>
</dbReference>
<evidence type="ECO:0000256" key="1">
    <source>
        <dbReference type="ARBA" id="ARBA00022630"/>
    </source>
</evidence>
<comment type="caution">
    <text evidence="4">The sequence shown here is derived from an EMBL/GenBank/DDBJ whole genome shotgun (WGS) entry which is preliminary data.</text>
</comment>
<feature type="domain" description="FAD-binding PCMH-type" evidence="3">
    <location>
        <begin position="7"/>
        <end position="183"/>
    </location>
</feature>
<keyword evidence="4" id="KW-0560">Oxidoreductase</keyword>
<proteinExistence type="predicted"/>
<keyword evidence="1" id="KW-0285">Flavoprotein</keyword>
<organism evidence="4 5">
    <name type="scientific">Lampropedia aestuarii</name>
    <dbReference type="NCBI Taxonomy" id="2562762"/>
    <lineage>
        <taxon>Bacteria</taxon>
        <taxon>Pseudomonadati</taxon>
        <taxon>Pseudomonadota</taxon>
        <taxon>Betaproteobacteria</taxon>
        <taxon>Burkholderiales</taxon>
        <taxon>Comamonadaceae</taxon>
        <taxon>Lampropedia</taxon>
    </lineage>
</organism>
<gene>
    <name evidence="4" type="primary">glcE</name>
    <name evidence="4" type="ORF">E8K88_17130</name>
</gene>
<dbReference type="Proteomes" id="UP000306236">
    <property type="component" value="Unassembled WGS sequence"/>
</dbReference>
<dbReference type="EC" id="1.1.99.14" evidence="4"/>
<dbReference type="InterPro" id="IPR016164">
    <property type="entry name" value="FAD-linked_Oxase-like_C"/>
</dbReference>
<dbReference type="SUPFAM" id="SSF55103">
    <property type="entry name" value="FAD-linked oxidases, C-terminal domain"/>
    <property type="match status" value="1"/>
</dbReference>